<dbReference type="Gene3D" id="2.150.10.10">
    <property type="entry name" value="Serralysin-like metalloprotease, C-terminal"/>
    <property type="match status" value="3"/>
</dbReference>
<gene>
    <name evidence="4" type="ORF">CVM52_12240</name>
</gene>
<dbReference type="SUPFAM" id="SSF51120">
    <property type="entry name" value="beta-Roll"/>
    <property type="match status" value="2"/>
</dbReference>
<accession>A0A2M8J0T5</accession>
<comment type="subcellular location">
    <subcellularLocation>
        <location evidence="1">Secreted</location>
    </subcellularLocation>
</comment>
<dbReference type="InterPro" id="IPR001343">
    <property type="entry name" value="Hemolysn_Ca-bd"/>
</dbReference>
<dbReference type="GO" id="GO:0005576">
    <property type="term" value="C:extracellular region"/>
    <property type="evidence" value="ECO:0007669"/>
    <property type="project" value="UniProtKB-SubCell"/>
</dbReference>
<dbReference type="GO" id="GO:0005509">
    <property type="term" value="F:calcium ion binding"/>
    <property type="evidence" value="ECO:0007669"/>
    <property type="project" value="InterPro"/>
</dbReference>
<evidence type="ECO:0000256" key="1">
    <source>
        <dbReference type="ARBA" id="ARBA00004613"/>
    </source>
</evidence>
<evidence type="ECO:0000313" key="5">
    <source>
        <dbReference type="Proteomes" id="UP000231553"/>
    </source>
</evidence>
<dbReference type="InterPro" id="IPR011049">
    <property type="entry name" value="Serralysin-like_metalloprot_C"/>
</dbReference>
<feature type="region of interest" description="Disordered" evidence="3">
    <location>
        <begin position="311"/>
        <end position="330"/>
    </location>
</feature>
<evidence type="ECO:0000256" key="3">
    <source>
        <dbReference type="SAM" id="MobiDB-lite"/>
    </source>
</evidence>
<protein>
    <recommendedName>
        <fullName evidence="6">Calcium-binding protein</fullName>
    </recommendedName>
</protein>
<organism evidence="4 5">
    <name type="scientific">Pseudooceanicola lipolyticus</name>
    <dbReference type="NCBI Taxonomy" id="2029104"/>
    <lineage>
        <taxon>Bacteria</taxon>
        <taxon>Pseudomonadati</taxon>
        <taxon>Pseudomonadota</taxon>
        <taxon>Alphaproteobacteria</taxon>
        <taxon>Rhodobacterales</taxon>
        <taxon>Paracoccaceae</taxon>
        <taxon>Pseudooceanicola</taxon>
    </lineage>
</organism>
<dbReference type="PROSITE" id="PS00330">
    <property type="entry name" value="HEMOLYSIN_CALCIUM"/>
    <property type="match status" value="3"/>
</dbReference>
<sequence length="447" mass="47738">MTTLTLTGIQIDYFDRDPVSVGTVETVLVMPSKKSSFTYTIDYYDEGVPIVEINENLQQITFNGQFLDDNSNDEAILTKVTWSGGTTTVLGVAFETGNESDTDFFFVLDGAPLPTINTVADWNNFDDSITAIGAATDPFAPGQSIRWTELDGHSLTEDDELYGTSGKDVLSGGKGDDYFVSSKGADTYKGGKGYDQVAFHINDPAGVTANLGTGTATDGWGNTDKLVSIEMLRGSLYDDTLIGDGGDNIIRGLAGDDVLNGANGRDEVRYDRDANYGGDAGVTVNLKKGTATDGFGDSDTLRNFENVRGSDNADRITGDNGKNELEGEGGNDKLFGLGGRDTLWGGKGKDQLDGGNGNDDLYGDGGNDKFIFDGRKFGDDTIHDFQTKGKAEKIDLSGVNTIKSFKDLKNNHISEVNGDALIEDGIGNSIRLVDVSVSDLSANDFLF</sequence>
<feature type="compositionally biased region" description="Basic and acidic residues" evidence="3">
    <location>
        <begin position="311"/>
        <end position="325"/>
    </location>
</feature>
<dbReference type="InterPro" id="IPR018511">
    <property type="entry name" value="Hemolysin-typ_Ca-bd_CS"/>
</dbReference>
<dbReference type="InterPro" id="IPR050557">
    <property type="entry name" value="RTX_toxin/Mannuronan_C5-epim"/>
</dbReference>
<keyword evidence="5" id="KW-1185">Reference proteome</keyword>
<name>A0A2M8J0T5_9RHOB</name>
<evidence type="ECO:0000313" key="4">
    <source>
        <dbReference type="EMBL" id="PJE36397.1"/>
    </source>
</evidence>
<dbReference type="EMBL" id="PGTB01000044">
    <property type="protein sequence ID" value="PJE36397.1"/>
    <property type="molecule type" value="Genomic_DNA"/>
</dbReference>
<reference evidence="4 5" key="1">
    <citation type="journal article" date="2018" name="Int. J. Syst. Evol. Microbiol.">
        <title>Pseudooceanicola lipolyticus sp. nov., a marine alphaproteobacterium, reclassification of Oceanicola flagellatus as Pseudooceanicola flagellatus comb. nov. and emended description of the genus Pseudooceanicola.</title>
        <authorList>
            <person name="Huang M.-M."/>
            <person name="Guo L.-L."/>
            <person name="Wu Y.-H."/>
            <person name="Lai Q.-L."/>
            <person name="Shao Z.-Z."/>
            <person name="Wang C.-S."/>
            <person name="Wu M."/>
            <person name="Xu X.-W."/>
        </authorList>
    </citation>
    <scope>NUCLEOTIDE SEQUENCE [LARGE SCALE GENOMIC DNA]</scope>
    <source>
        <strain evidence="4 5">157</strain>
    </source>
</reference>
<dbReference type="Pfam" id="PF00353">
    <property type="entry name" value="HemolysinCabind"/>
    <property type="match status" value="3"/>
</dbReference>
<dbReference type="PRINTS" id="PR00313">
    <property type="entry name" value="CABNDNGRPT"/>
</dbReference>
<evidence type="ECO:0000256" key="2">
    <source>
        <dbReference type="ARBA" id="ARBA00022525"/>
    </source>
</evidence>
<dbReference type="RefSeq" id="WP_100162781.1">
    <property type="nucleotide sequence ID" value="NZ_PGTB01000044.1"/>
</dbReference>
<dbReference type="Proteomes" id="UP000231553">
    <property type="component" value="Unassembled WGS sequence"/>
</dbReference>
<comment type="caution">
    <text evidence="4">The sequence shown here is derived from an EMBL/GenBank/DDBJ whole genome shotgun (WGS) entry which is preliminary data.</text>
</comment>
<evidence type="ECO:0008006" key="6">
    <source>
        <dbReference type="Google" id="ProtNLM"/>
    </source>
</evidence>
<dbReference type="PANTHER" id="PTHR38340:SF1">
    <property type="entry name" value="S-LAYER PROTEIN"/>
    <property type="match status" value="1"/>
</dbReference>
<dbReference type="PANTHER" id="PTHR38340">
    <property type="entry name" value="S-LAYER PROTEIN"/>
    <property type="match status" value="1"/>
</dbReference>
<dbReference type="AlphaFoldDB" id="A0A2M8J0T5"/>
<keyword evidence="2" id="KW-0964">Secreted</keyword>
<dbReference type="OrthoDB" id="9773411at2"/>
<proteinExistence type="predicted"/>